<gene>
    <name evidence="2" type="ORF">FJY68_01115</name>
</gene>
<protein>
    <recommendedName>
        <fullName evidence="4">DUF4239 domain-containing protein</fullName>
    </recommendedName>
</protein>
<feature type="transmembrane region" description="Helical" evidence="1">
    <location>
        <begin position="6"/>
        <end position="30"/>
    </location>
</feature>
<keyword evidence="1" id="KW-0472">Membrane</keyword>
<comment type="caution">
    <text evidence="2">The sequence shown here is derived from an EMBL/GenBank/DDBJ whole genome shotgun (WGS) entry which is preliminary data.</text>
</comment>
<organism evidence="2 3">
    <name type="scientific">candidate division WOR-3 bacterium</name>
    <dbReference type="NCBI Taxonomy" id="2052148"/>
    <lineage>
        <taxon>Bacteria</taxon>
        <taxon>Bacteria division WOR-3</taxon>
    </lineage>
</organism>
<keyword evidence="1" id="KW-0812">Transmembrane</keyword>
<dbReference type="Proteomes" id="UP000779900">
    <property type="component" value="Unassembled WGS sequence"/>
</dbReference>
<reference evidence="2" key="1">
    <citation type="submission" date="2019-03" db="EMBL/GenBank/DDBJ databases">
        <title>Lake Tanganyika Metagenome-Assembled Genomes (MAGs).</title>
        <authorList>
            <person name="Tran P."/>
        </authorList>
    </citation>
    <scope>NUCLEOTIDE SEQUENCE</scope>
    <source>
        <strain evidence="2">K_DeepCast_150m_m2_040</strain>
    </source>
</reference>
<evidence type="ECO:0000256" key="1">
    <source>
        <dbReference type="SAM" id="Phobius"/>
    </source>
</evidence>
<evidence type="ECO:0000313" key="2">
    <source>
        <dbReference type="EMBL" id="MBM3330432.1"/>
    </source>
</evidence>
<keyword evidence="1" id="KW-1133">Transmembrane helix</keyword>
<feature type="transmembrane region" description="Helical" evidence="1">
    <location>
        <begin position="174"/>
        <end position="199"/>
    </location>
</feature>
<feature type="transmembrane region" description="Helical" evidence="1">
    <location>
        <begin position="149"/>
        <end position="168"/>
    </location>
</feature>
<sequence>MTSDTGYWLCSAVAQSFAALTALTGLFAVYKLQTLRGNKEGILYRFLIELEKTRAELNRLAQGVARQWIDSVPDAVVPITGEHGWKQVVKSYRDEYEVRLGEVARGCGPSNEEQWVSNRREFFSELIRQHDNTTNQQNGCSKWAKAMTLADGIITLFSLVLILGVPYLGSTLPVSLVVLLVLAGFALGLTLFACVKILAIGELTDS</sequence>
<dbReference type="AlphaFoldDB" id="A0A938BSD2"/>
<evidence type="ECO:0008006" key="4">
    <source>
        <dbReference type="Google" id="ProtNLM"/>
    </source>
</evidence>
<accession>A0A938BSD2</accession>
<name>A0A938BSD2_UNCW3</name>
<dbReference type="EMBL" id="VGIR01000003">
    <property type="protein sequence ID" value="MBM3330432.1"/>
    <property type="molecule type" value="Genomic_DNA"/>
</dbReference>
<proteinExistence type="predicted"/>
<evidence type="ECO:0000313" key="3">
    <source>
        <dbReference type="Proteomes" id="UP000779900"/>
    </source>
</evidence>